<evidence type="ECO:0000256" key="3">
    <source>
        <dbReference type="ARBA" id="ARBA00022741"/>
    </source>
</evidence>
<evidence type="ECO:0000256" key="6">
    <source>
        <dbReference type="ARBA" id="ARBA00023136"/>
    </source>
</evidence>
<dbReference type="Pfam" id="PF00005">
    <property type="entry name" value="ABC_tran"/>
    <property type="match status" value="1"/>
</dbReference>
<keyword evidence="6 7" id="KW-0472">Membrane</keyword>
<feature type="domain" description="ABC transmembrane type-1" evidence="9">
    <location>
        <begin position="19"/>
        <end position="333"/>
    </location>
</feature>
<keyword evidence="5 7" id="KW-1133">Transmembrane helix</keyword>
<evidence type="ECO:0000256" key="5">
    <source>
        <dbReference type="ARBA" id="ARBA00022989"/>
    </source>
</evidence>
<dbReference type="GO" id="GO:0005886">
    <property type="term" value="C:plasma membrane"/>
    <property type="evidence" value="ECO:0007669"/>
    <property type="project" value="UniProtKB-SubCell"/>
</dbReference>
<dbReference type="InterPro" id="IPR003593">
    <property type="entry name" value="AAA+_ATPase"/>
</dbReference>
<keyword evidence="3" id="KW-0547">Nucleotide-binding</keyword>
<evidence type="ECO:0000259" key="8">
    <source>
        <dbReference type="PROSITE" id="PS50893"/>
    </source>
</evidence>
<dbReference type="PROSITE" id="PS50893">
    <property type="entry name" value="ABC_TRANSPORTER_2"/>
    <property type="match status" value="1"/>
</dbReference>
<dbReference type="GO" id="GO:0005524">
    <property type="term" value="F:ATP binding"/>
    <property type="evidence" value="ECO:0007669"/>
    <property type="project" value="UniProtKB-KW"/>
</dbReference>
<dbReference type="CDD" id="cd18552">
    <property type="entry name" value="ABC_6TM_MsbA_like"/>
    <property type="match status" value="1"/>
</dbReference>
<sequence>MQHFFKTLNYLKYYKSYAILNVLFNILTALFTIASFLVLKPFLDILFLTETIEIVSHQEEGFIASWKASFNATLSEYIVSNGKKAGLILVSAVVVTTFLFKNLFRFLALFVMAPVRYGIEKRIRQAIFKKLMYLPLSYFSDERKGDLMSRITVDVQEIQWSVLQSVETIVRSPIMIIGSLLVMLYISPLLTGFSFILILFVGLIIGGIAKTLKRKSTAAQESQGRLLSILDEALGGLRIVRAFNAESYQEHNFEAENQHYEQTMMRIMRRKDLSSPLTEFLGVSVVIVLLMFGGSLVFAGTFEASTFVVFITMFYNIIDPAKSFSSAYYSIQKGSAAIERINEILDAPVAIKDLPNAQAVQSFSKEICFKNVHFQYNKERTILNNINLKIPKGSSVALVGASGAGKSTLIDLIPRFYDLTEGEILLDGINIKNYQLKDLRGLMSMVSQEAILFNDTIYNNIVFGLENVSAAEVEAAAKVANAHDFIVQMEQGYQTSIGDRGNKLSGGQRQRITIARAILRNPPILILDEATSALDSASERLVQEALFRVLQNRTSIVIAHRLSTIQHVDKIVVLQEGKIVEQGTHQELLAADGIYQRLVQLQMM</sequence>
<evidence type="ECO:0000256" key="4">
    <source>
        <dbReference type="ARBA" id="ARBA00022840"/>
    </source>
</evidence>
<dbReference type="SMART" id="SM00382">
    <property type="entry name" value="AAA"/>
    <property type="match status" value="1"/>
</dbReference>
<feature type="transmembrane region" description="Helical" evidence="7">
    <location>
        <begin position="273"/>
        <end position="292"/>
    </location>
</feature>
<dbReference type="GO" id="GO:0016887">
    <property type="term" value="F:ATP hydrolysis activity"/>
    <property type="evidence" value="ECO:0007669"/>
    <property type="project" value="InterPro"/>
</dbReference>
<dbReference type="PROSITE" id="PS50929">
    <property type="entry name" value="ABC_TM1F"/>
    <property type="match status" value="1"/>
</dbReference>
<dbReference type="SUPFAM" id="SSF52540">
    <property type="entry name" value="P-loop containing nucleoside triphosphate hydrolases"/>
    <property type="match status" value="1"/>
</dbReference>
<feature type="transmembrane region" description="Helical" evidence="7">
    <location>
        <begin position="192"/>
        <end position="212"/>
    </location>
</feature>
<feature type="transmembrane region" description="Helical" evidence="7">
    <location>
        <begin position="168"/>
        <end position="186"/>
    </location>
</feature>
<dbReference type="Pfam" id="PF00664">
    <property type="entry name" value="ABC_membrane"/>
    <property type="match status" value="1"/>
</dbReference>
<feature type="transmembrane region" description="Helical" evidence="7">
    <location>
        <begin position="20"/>
        <end position="39"/>
    </location>
</feature>
<evidence type="ECO:0000256" key="1">
    <source>
        <dbReference type="ARBA" id="ARBA00004651"/>
    </source>
</evidence>
<reference evidence="10" key="1">
    <citation type="submission" date="2020-01" db="EMBL/GenBank/DDBJ databases">
        <authorList>
            <person name="Meier V. D."/>
            <person name="Meier V D."/>
        </authorList>
    </citation>
    <scope>NUCLEOTIDE SEQUENCE</scope>
    <source>
        <strain evidence="10">HLG_WM_MAG_10</strain>
    </source>
</reference>
<proteinExistence type="predicted"/>
<dbReference type="PROSITE" id="PS00211">
    <property type="entry name" value="ABC_TRANSPORTER_1"/>
    <property type="match status" value="1"/>
</dbReference>
<dbReference type="AlphaFoldDB" id="A0A6S6UL41"/>
<dbReference type="InterPro" id="IPR039421">
    <property type="entry name" value="Type_1_exporter"/>
</dbReference>
<evidence type="ECO:0000259" key="9">
    <source>
        <dbReference type="PROSITE" id="PS50929"/>
    </source>
</evidence>
<dbReference type="InterPro" id="IPR036640">
    <property type="entry name" value="ABC1_TM_sf"/>
</dbReference>
<dbReference type="GO" id="GO:0015421">
    <property type="term" value="F:ABC-type oligopeptide transporter activity"/>
    <property type="evidence" value="ECO:0007669"/>
    <property type="project" value="TreeGrafter"/>
</dbReference>
<dbReference type="Gene3D" id="1.20.1560.10">
    <property type="entry name" value="ABC transporter type 1, transmembrane domain"/>
    <property type="match status" value="1"/>
</dbReference>
<dbReference type="PANTHER" id="PTHR43394:SF1">
    <property type="entry name" value="ATP-BINDING CASSETTE SUB-FAMILY B MEMBER 10, MITOCHONDRIAL"/>
    <property type="match status" value="1"/>
</dbReference>
<dbReference type="PANTHER" id="PTHR43394">
    <property type="entry name" value="ATP-DEPENDENT PERMEASE MDL1, MITOCHONDRIAL"/>
    <property type="match status" value="1"/>
</dbReference>
<evidence type="ECO:0000256" key="2">
    <source>
        <dbReference type="ARBA" id="ARBA00022692"/>
    </source>
</evidence>
<feature type="transmembrane region" description="Helical" evidence="7">
    <location>
        <begin position="298"/>
        <end position="318"/>
    </location>
</feature>
<accession>A0A6S6UL41</accession>
<dbReference type="InterPro" id="IPR011527">
    <property type="entry name" value="ABC1_TM_dom"/>
</dbReference>
<protein>
    <submittedName>
        <fullName evidence="10">Lipid A export ATP-binding/permease protein MsbA</fullName>
    </submittedName>
</protein>
<dbReference type="InterPro" id="IPR003439">
    <property type="entry name" value="ABC_transporter-like_ATP-bd"/>
</dbReference>
<comment type="subcellular location">
    <subcellularLocation>
        <location evidence="1">Cell membrane</location>
        <topology evidence="1">Multi-pass membrane protein</topology>
    </subcellularLocation>
</comment>
<dbReference type="Gene3D" id="3.40.50.300">
    <property type="entry name" value="P-loop containing nucleotide triphosphate hydrolases"/>
    <property type="match status" value="1"/>
</dbReference>
<name>A0A6S6UL41_9BACT</name>
<keyword evidence="4 10" id="KW-0067">ATP-binding</keyword>
<dbReference type="InterPro" id="IPR027417">
    <property type="entry name" value="P-loop_NTPase"/>
</dbReference>
<feature type="transmembrane region" description="Helical" evidence="7">
    <location>
        <begin position="87"/>
        <end position="115"/>
    </location>
</feature>
<gene>
    <name evidence="10" type="ORF">HELGO_WM22544</name>
</gene>
<dbReference type="FunFam" id="3.40.50.300:FF:000218">
    <property type="entry name" value="Multidrug ABC transporter ATP-binding protein"/>
    <property type="match status" value="1"/>
</dbReference>
<evidence type="ECO:0000256" key="7">
    <source>
        <dbReference type="SAM" id="Phobius"/>
    </source>
</evidence>
<dbReference type="EMBL" id="CACVAQ010000428">
    <property type="protein sequence ID" value="CAA6828403.1"/>
    <property type="molecule type" value="Genomic_DNA"/>
</dbReference>
<dbReference type="InterPro" id="IPR017871">
    <property type="entry name" value="ABC_transporter-like_CS"/>
</dbReference>
<evidence type="ECO:0000313" key="10">
    <source>
        <dbReference type="EMBL" id="CAA6828403.1"/>
    </source>
</evidence>
<organism evidence="10">
    <name type="scientific">uncultured Aureispira sp</name>
    <dbReference type="NCBI Taxonomy" id="1331704"/>
    <lineage>
        <taxon>Bacteria</taxon>
        <taxon>Pseudomonadati</taxon>
        <taxon>Bacteroidota</taxon>
        <taxon>Saprospiria</taxon>
        <taxon>Saprospirales</taxon>
        <taxon>Saprospiraceae</taxon>
        <taxon>Aureispira</taxon>
        <taxon>environmental samples</taxon>
    </lineage>
</organism>
<dbReference type="SUPFAM" id="SSF90123">
    <property type="entry name" value="ABC transporter transmembrane region"/>
    <property type="match status" value="1"/>
</dbReference>
<keyword evidence="2 7" id="KW-0812">Transmembrane</keyword>
<feature type="domain" description="ABC transporter" evidence="8">
    <location>
        <begin position="367"/>
        <end position="601"/>
    </location>
</feature>